<sequence>MGRDHVRTRAIPNRRTRSIRPLKFPAAGTARVTQPRNTVMLEAVLRFIPKFLHNDPFNLSLAQNERLMEHGRVPNRVLACSGPVASSRLQSFRSILNRIQTQTWGVVHFLQELQTTPPAQWKMLRPS</sequence>
<evidence type="ECO:0000313" key="2">
    <source>
        <dbReference type="Proteomes" id="UP001497516"/>
    </source>
</evidence>
<dbReference type="Proteomes" id="UP001497516">
    <property type="component" value="Chromosome 2"/>
</dbReference>
<reference evidence="1 2" key="1">
    <citation type="submission" date="2024-04" db="EMBL/GenBank/DDBJ databases">
        <authorList>
            <person name="Fracassetti M."/>
        </authorList>
    </citation>
    <scope>NUCLEOTIDE SEQUENCE [LARGE SCALE GENOMIC DNA]</scope>
</reference>
<protein>
    <submittedName>
        <fullName evidence="1">Uncharacterized protein</fullName>
    </submittedName>
</protein>
<organism evidence="1 2">
    <name type="scientific">Linum trigynum</name>
    <dbReference type="NCBI Taxonomy" id="586398"/>
    <lineage>
        <taxon>Eukaryota</taxon>
        <taxon>Viridiplantae</taxon>
        <taxon>Streptophyta</taxon>
        <taxon>Embryophyta</taxon>
        <taxon>Tracheophyta</taxon>
        <taxon>Spermatophyta</taxon>
        <taxon>Magnoliopsida</taxon>
        <taxon>eudicotyledons</taxon>
        <taxon>Gunneridae</taxon>
        <taxon>Pentapetalae</taxon>
        <taxon>rosids</taxon>
        <taxon>fabids</taxon>
        <taxon>Malpighiales</taxon>
        <taxon>Linaceae</taxon>
        <taxon>Linum</taxon>
    </lineage>
</organism>
<dbReference type="AlphaFoldDB" id="A0AAV2DBF9"/>
<proteinExistence type="predicted"/>
<dbReference type="EMBL" id="OZ034815">
    <property type="protein sequence ID" value="CAL1370441.1"/>
    <property type="molecule type" value="Genomic_DNA"/>
</dbReference>
<evidence type="ECO:0000313" key="1">
    <source>
        <dbReference type="EMBL" id="CAL1370441.1"/>
    </source>
</evidence>
<gene>
    <name evidence="1" type="ORF">LTRI10_LOCUS12569</name>
</gene>
<keyword evidence="2" id="KW-1185">Reference proteome</keyword>
<accession>A0AAV2DBF9</accession>
<name>A0AAV2DBF9_9ROSI</name>